<proteinExistence type="predicted"/>
<name>A0A521E5I4_9BACT</name>
<evidence type="ECO:0000313" key="2">
    <source>
        <dbReference type="Proteomes" id="UP000317557"/>
    </source>
</evidence>
<accession>A0A521E5I4</accession>
<protein>
    <submittedName>
        <fullName evidence="1">Uncharacterized protein</fullName>
    </submittedName>
</protein>
<dbReference type="EMBL" id="FXTP01000010">
    <property type="protein sequence ID" value="SMO79203.1"/>
    <property type="molecule type" value="Genomic_DNA"/>
</dbReference>
<dbReference type="AlphaFoldDB" id="A0A521E5I4"/>
<keyword evidence="2" id="KW-1185">Reference proteome</keyword>
<organism evidence="1 2">
    <name type="scientific">Gracilimonas mengyeensis</name>
    <dbReference type="NCBI Taxonomy" id="1302730"/>
    <lineage>
        <taxon>Bacteria</taxon>
        <taxon>Pseudomonadati</taxon>
        <taxon>Balneolota</taxon>
        <taxon>Balneolia</taxon>
        <taxon>Balneolales</taxon>
        <taxon>Balneolaceae</taxon>
        <taxon>Gracilimonas</taxon>
    </lineage>
</organism>
<evidence type="ECO:0000313" key="1">
    <source>
        <dbReference type="EMBL" id="SMO79203.1"/>
    </source>
</evidence>
<sequence length="60" mass="6768">MVVVGRVSSLFTLHTSSDDSSSSDDCIFYGLRKLFVEPQNEKPSTILPRADLHNKYTSYN</sequence>
<reference evidence="1 2" key="1">
    <citation type="submission" date="2017-05" db="EMBL/GenBank/DDBJ databases">
        <authorList>
            <person name="Varghese N."/>
            <person name="Submissions S."/>
        </authorList>
    </citation>
    <scope>NUCLEOTIDE SEQUENCE [LARGE SCALE GENOMIC DNA]</scope>
    <source>
        <strain evidence="1 2">DSM 21985</strain>
    </source>
</reference>
<dbReference type="Proteomes" id="UP000317557">
    <property type="component" value="Unassembled WGS sequence"/>
</dbReference>
<gene>
    <name evidence="1" type="ORF">SAMN06265219_110182</name>
</gene>